<evidence type="ECO:0000313" key="1">
    <source>
        <dbReference type="EMBL" id="SES62562.1"/>
    </source>
</evidence>
<dbReference type="EMBL" id="FOIF01000001">
    <property type="protein sequence ID" value="SES62562.1"/>
    <property type="molecule type" value="Genomic_DNA"/>
</dbReference>
<evidence type="ECO:0000313" key="2">
    <source>
        <dbReference type="Proteomes" id="UP000243819"/>
    </source>
</evidence>
<keyword evidence="2" id="KW-1185">Reference proteome</keyword>
<gene>
    <name evidence="1" type="ORF">SAMN03080614_100164</name>
</gene>
<dbReference type="SUPFAM" id="SSF52540">
    <property type="entry name" value="P-loop containing nucleoside triphosphate hydrolases"/>
    <property type="match status" value="1"/>
</dbReference>
<dbReference type="OrthoDB" id="9779501at2"/>
<protein>
    <recommendedName>
        <fullName evidence="3">CobQ/CobB/MinD/ParA nucleotide binding domain-containing protein</fullName>
    </recommendedName>
</protein>
<dbReference type="STRING" id="1120990.SAMN03080614_100164"/>
<proteinExistence type="predicted"/>
<dbReference type="RefSeq" id="WP_091347707.1">
    <property type="nucleotide sequence ID" value="NZ_FOIF01000001.1"/>
</dbReference>
<organism evidence="1 2">
    <name type="scientific">Anaerobranca gottschalkii DSM 13577</name>
    <dbReference type="NCBI Taxonomy" id="1120990"/>
    <lineage>
        <taxon>Bacteria</taxon>
        <taxon>Bacillati</taxon>
        <taxon>Bacillota</taxon>
        <taxon>Clostridia</taxon>
        <taxon>Eubacteriales</taxon>
        <taxon>Proteinivoracaceae</taxon>
        <taxon>Anaerobranca</taxon>
    </lineage>
</organism>
<reference evidence="2" key="1">
    <citation type="submission" date="2016-10" db="EMBL/GenBank/DDBJ databases">
        <authorList>
            <person name="Varghese N."/>
            <person name="Submissions S."/>
        </authorList>
    </citation>
    <scope>NUCLEOTIDE SEQUENCE [LARGE SCALE GENOMIC DNA]</scope>
    <source>
        <strain evidence="2">DSM 13577</strain>
    </source>
</reference>
<dbReference type="Proteomes" id="UP000243819">
    <property type="component" value="Unassembled WGS sequence"/>
</dbReference>
<accession>A0A1H9Y1I2</accession>
<dbReference type="Gene3D" id="3.40.50.300">
    <property type="entry name" value="P-loop containing nucleotide triphosphate hydrolases"/>
    <property type="match status" value="1"/>
</dbReference>
<dbReference type="AlphaFoldDB" id="A0A1H9Y1I2"/>
<dbReference type="InterPro" id="IPR027417">
    <property type="entry name" value="P-loop_NTPase"/>
</dbReference>
<name>A0A1H9Y1I2_9FIRM</name>
<sequence>MLDLLSKSKVFIFCGEFGSGKTQVALNFSKYLAKTYGKSYLVDLDIVNPFFRSRDSAEDLRENNVEVIFNQRYGTADLPALPPEVIGCFTSDKPVVIDVGGDDGAIVLGRYYHHLQKTGYEFWMVINEKRPFTSTVEGIKTIKERIERKSRLKVTGLINNTNLGELTEIEDILLGQELVEKAGEELGLNVVFTGAKGELAEKLKEKINTKVFPIEIDYKLPWL</sequence>
<evidence type="ECO:0008006" key="3">
    <source>
        <dbReference type="Google" id="ProtNLM"/>
    </source>
</evidence>